<protein>
    <submittedName>
        <fullName evidence="1">Uncharacterized protein</fullName>
    </submittedName>
</protein>
<dbReference type="EMBL" id="HBIO01024581">
    <property type="protein sequence ID" value="CAE0474024.1"/>
    <property type="molecule type" value="Transcribed_RNA"/>
</dbReference>
<evidence type="ECO:0000313" key="1">
    <source>
        <dbReference type="EMBL" id="CAE0474024.1"/>
    </source>
</evidence>
<dbReference type="AlphaFoldDB" id="A0A7S3VEE3"/>
<sequence>MLDSIYRATILFFNHPIDQSINSKQSICFISTRHQQKKYKSINPSINLGSCLSCCQASPQDEKNGNNMAKPFTTYNTSTKQCERKRGDCPQISRQGYLTLE</sequence>
<accession>A0A7S3VEE3</accession>
<name>A0A7S3VEE3_9STRA</name>
<proteinExistence type="predicted"/>
<reference evidence="1" key="1">
    <citation type="submission" date="2021-01" db="EMBL/GenBank/DDBJ databases">
        <authorList>
            <person name="Corre E."/>
            <person name="Pelletier E."/>
            <person name="Niang G."/>
            <person name="Scheremetjew M."/>
            <person name="Finn R."/>
            <person name="Kale V."/>
            <person name="Holt S."/>
            <person name="Cochrane G."/>
            <person name="Meng A."/>
            <person name="Brown T."/>
            <person name="Cohen L."/>
        </authorList>
    </citation>
    <scope>NUCLEOTIDE SEQUENCE</scope>
    <source>
        <strain evidence="1">MM31A-1</strain>
    </source>
</reference>
<organism evidence="1">
    <name type="scientific">Chaetoceros debilis</name>
    <dbReference type="NCBI Taxonomy" id="122233"/>
    <lineage>
        <taxon>Eukaryota</taxon>
        <taxon>Sar</taxon>
        <taxon>Stramenopiles</taxon>
        <taxon>Ochrophyta</taxon>
        <taxon>Bacillariophyta</taxon>
        <taxon>Coscinodiscophyceae</taxon>
        <taxon>Chaetocerotophycidae</taxon>
        <taxon>Chaetocerotales</taxon>
        <taxon>Chaetocerotaceae</taxon>
        <taxon>Chaetoceros</taxon>
    </lineage>
</organism>
<gene>
    <name evidence="1" type="ORF">CDEB00056_LOCUS18877</name>
</gene>